<protein>
    <submittedName>
        <fullName evidence="2">Uncharacterized protein</fullName>
    </submittedName>
</protein>
<gene>
    <name evidence="2" type="ORF">HII12_004570</name>
</gene>
<reference evidence="2 3" key="1">
    <citation type="journal article" date="2020" name="Appl. Microbiol. Biotechnol.">
        <title>Targeted gene deletion in Brettanomyces bruxellensis with an expression-free CRISPR-Cas9 system.</title>
        <authorList>
            <person name="Varela C."/>
            <person name="Bartel C."/>
            <person name="Onetto C."/>
            <person name="Borneman A."/>
        </authorList>
    </citation>
    <scope>NUCLEOTIDE SEQUENCE [LARGE SCALE GENOMIC DNA]</scope>
    <source>
        <strain evidence="2 3">AWRI1613</strain>
    </source>
</reference>
<organism evidence="2 3">
    <name type="scientific">Dekkera bruxellensis</name>
    <name type="common">Brettanomyces custersii</name>
    <dbReference type="NCBI Taxonomy" id="5007"/>
    <lineage>
        <taxon>Eukaryota</taxon>
        <taxon>Fungi</taxon>
        <taxon>Dikarya</taxon>
        <taxon>Ascomycota</taxon>
        <taxon>Saccharomycotina</taxon>
        <taxon>Pichiomycetes</taxon>
        <taxon>Pichiales</taxon>
        <taxon>Pichiaceae</taxon>
        <taxon>Brettanomyces</taxon>
    </lineage>
</organism>
<evidence type="ECO:0000313" key="3">
    <source>
        <dbReference type="Proteomes" id="UP000568158"/>
    </source>
</evidence>
<evidence type="ECO:0000256" key="1">
    <source>
        <dbReference type="SAM" id="MobiDB-lite"/>
    </source>
</evidence>
<dbReference type="AlphaFoldDB" id="A0A8H6B9Q8"/>
<accession>A0A8H6B9Q8</accession>
<feature type="compositionally biased region" description="Low complexity" evidence="1">
    <location>
        <begin position="79"/>
        <end position="88"/>
    </location>
</feature>
<feature type="region of interest" description="Disordered" evidence="1">
    <location>
        <begin position="48"/>
        <end position="161"/>
    </location>
</feature>
<comment type="caution">
    <text evidence="2">The sequence shown here is derived from an EMBL/GenBank/DDBJ whole genome shotgun (WGS) entry which is preliminary data.</text>
</comment>
<dbReference type="Proteomes" id="UP000568158">
    <property type="component" value="Unassembled WGS sequence"/>
</dbReference>
<sequence length="161" mass="17313">MIVPAELHPQHQAMLELFAANFHGEIAHLHLDVFTPYDYHKLLRTLTVSSDTSGGTGSSLGGSRSRRRALFNPTGPAYGAASSFAASFARRRTRGSRRGHHGSTRPSAPSSAAASLNAASTAPYDPQYDPRSSRIGSASFYDDGPDQGLLPRGKRTVLNYK</sequence>
<feature type="compositionally biased region" description="Basic residues" evidence="1">
    <location>
        <begin position="89"/>
        <end position="103"/>
    </location>
</feature>
<feature type="compositionally biased region" description="Low complexity" evidence="1">
    <location>
        <begin position="104"/>
        <end position="123"/>
    </location>
</feature>
<proteinExistence type="predicted"/>
<dbReference type="EMBL" id="JABCYN010000042">
    <property type="protein sequence ID" value="KAF6007409.1"/>
    <property type="molecule type" value="Genomic_DNA"/>
</dbReference>
<evidence type="ECO:0000313" key="2">
    <source>
        <dbReference type="EMBL" id="KAF6007409.1"/>
    </source>
</evidence>
<name>A0A8H6B9Q8_DEKBR</name>